<dbReference type="Pfam" id="PF01575">
    <property type="entry name" value="MaoC_dehydratas"/>
    <property type="match status" value="1"/>
</dbReference>
<reference evidence="12" key="1">
    <citation type="submission" date="2021-02" db="EMBL/GenBank/DDBJ databases">
        <authorList>
            <person name="Nowell W R."/>
        </authorList>
    </citation>
    <scope>NUCLEOTIDE SEQUENCE</scope>
</reference>
<comment type="caution">
    <text evidence="12">The sequence shown here is derived from an EMBL/GenBank/DDBJ whole genome shotgun (WGS) entry which is preliminary data.</text>
</comment>
<dbReference type="GO" id="GO:0016491">
    <property type="term" value="F:oxidoreductase activity"/>
    <property type="evidence" value="ECO:0007669"/>
    <property type="project" value="UniProtKB-KW"/>
</dbReference>
<dbReference type="Gene3D" id="3.10.129.10">
    <property type="entry name" value="Hotdog Thioesterase"/>
    <property type="match status" value="1"/>
</dbReference>
<keyword evidence="5" id="KW-0560">Oxidoreductase</keyword>
<dbReference type="GO" id="GO:0006635">
    <property type="term" value="P:fatty acid beta-oxidation"/>
    <property type="evidence" value="ECO:0007669"/>
    <property type="project" value="UniProtKB-UniPathway"/>
</dbReference>
<comment type="similarity">
    <text evidence="3">Belongs to the short-chain dehydrogenases/reductases (SDR) family.</text>
</comment>
<dbReference type="FunFam" id="3.40.50.720:FF:000185">
    <property type="entry name" value="peroxisomal multifunctional enzyme type 2"/>
    <property type="match status" value="1"/>
</dbReference>
<dbReference type="InterPro" id="IPR057326">
    <property type="entry name" value="KR_dom"/>
</dbReference>
<dbReference type="InterPro" id="IPR020904">
    <property type="entry name" value="Sc_DH/Rdtase_CS"/>
</dbReference>
<dbReference type="InterPro" id="IPR036291">
    <property type="entry name" value="NAD(P)-bd_dom_sf"/>
</dbReference>
<evidence type="ECO:0000256" key="10">
    <source>
        <dbReference type="SAM" id="MobiDB-lite"/>
    </source>
</evidence>
<evidence type="ECO:0000256" key="2">
    <source>
        <dbReference type="ARBA" id="ARBA00005005"/>
    </source>
</evidence>
<dbReference type="Proteomes" id="UP000663868">
    <property type="component" value="Unassembled WGS sequence"/>
</dbReference>
<dbReference type="AlphaFoldDB" id="A0A815PCR3"/>
<name>A0A815PCR3_9BILA</name>
<keyword evidence="6" id="KW-0443">Lipid metabolism</keyword>
<dbReference type="PANTHER" id="PTHR45024:SF2">
    <property type="entry name" value="SCP2 DOMAIN-CONTAINING PROTEIN"/>
    <property type="match status" value="1"/>
</dbReference>
<evidence type="ECO:0000259" key="11">
    <source>
        <dbReference type="SMART" id="SM00822"/>
    </source>
</evidence>
<accession>A0A815PCR3</accession>
<feature type="compositionally biased region" description="Low complexity" evidence="10">
    <location>
        <begin position="613"/>
        <end position="625"/>
    </location>
</feature>
<evidence type="ECO:0000313" key="14">
    <source>
        <dbReference type="Proteomes" id="UP000663860"/>
    </source>
</evidence>
<dbReference type="Pfam" id="PF02036">
    <property type="entry name" value="SCP2"/>
    <property type="match status" value="1"/>
</dbReference>
<dbReference type="InterPro" id="IPR003033">
    <property type="entry name" value="SCP2_sterol-bd_dom"/>
</dbReference>
<dbReference type="SUPFAM" id="SSF51735">
    <property type="entry name" value="NAD(P)-binding Rossmann-fold domains"/>
    <property type="match status" value="1"/>
</dbReference>
<dbReference type="InterPro" id="IPR002539">
    <property type="entry name" value="MaoC-like_dom"/>
</dbReference>
<keyword evidence="7" id="KW-0576">Peroxisome</keyword>
<dbReference type="EMBL" id="CAJNOE010001741">
    <property type="protein sequence ID" value="CAF1447132.1"/>
    <property type="molecule type" value="Genomic_DNA"/>
</dbReference>
<evidence type="ECO:0000256" key="9">
    <source>
        <dbReference type="ARBA" id="ARBA00073497"/>
    </source>
</evidence>
<dbReference type="PANTHER" id="PTHR45024">
    <property type="entry name" value="DEHYDROGENASES, SHORT CHAIN"/>
    <property type="match status" value="1"/>
</dbReference>
<evidence type="ECO:0000256" key="5">
    <source>
        <dbReference type="ARBA" id="ARBA00023002"/>
    </source>
</evidence>
<organism evidence="12 14">
    <name type="scientific">Adineta steineri</name>
    <dbReference type="NCBI Taxonomy" id="433720"/>
    <lineage>
        <taxon>Eukaryota</taxon>
        <taxon>Metazoa</taxon>
        <taxon>Spiralia</taxon>
        <taxon>Gnathifera</taxon>
        <taxon>Rotifera</taxon>
        <taxon>Eurotatoria</taxon>
        <taxon>Bdelloidea</taxon>
        <taxon>Adinetida</taxon>
        <taxon>Adinetidae</taxon>
        <taxon>Adineta</taxon>
    </lineage>
</organism>
<dbReference type="SUPFAM" id="SSF55718">
    <property type="entry name" value="SCP-like"/>
    <property type="match status" value="1"/>
</dbReference>
<dbReference type="Proteomes" id="UP000663860">
    <property type="component" value="Unassembled WGS sequence"/>
</dbReference>
<dbReference type="GO" id="GO:0018812">
    <property type="term" value="F:3-hydroxyacyl-CoA dehydratase activity"/>
    <property type="evidence" value="ECO:0007669"/>
    <property type="project" value="UniProtKB-ARBA"/>
</dbReference>
<dbReference type="Gene3D" id="1.10.287.4290">
    <property type="match status" value="1"/>
</dbReference>
<dbReference type="InterPro" id="IPR051687">
    <property type="entry name" value="Peroxisomal_Beta-Oxidation"/>
</dbReference>
<evidence type="ECO:0000313" key="12">
    <source>
        <dbReference type="EMBL" id="CAF1447132.1"/>
    </source>
</evidence>
<dbReference type="CDD" id="cd03448">
    <property type="entry name" value="HDE_HSD"/>
    <property type="match status" value="1"/>
</dbReference>
<dbReference type="PRINTS" id="PR00080">
    <property type="entry name" value="SDRFAMILY"/>
</dbReference>
<dbReference type="PROSITE" id="PS00061">
    <property type="entry name" value="ADH_SHORT"/>
    <property type="match status" value="1"/>
</dbReference>
<gene>
    <name evidence="12" type="ORF">IZO911_LOCUS42142</name>
    <name evidence="13" type="ORF">KXQ929_LOCUS1963</name>
</gene>
<dbReference type="GO" id="GO:0005777">
    <property type="term" value="C:peroxisome"/>
    <property type="evidence" value="ECO:0007669"/>
    <property type="project" value="UniProtKB-SubCell"/>
</dbReference>
<dbReference type="EMBL" id="CAJOBB010000056">
    <property type="protein sequence ID" value="CAF3536861.1"/>
    <property type="molecule type" value="Genomic_DNA"/>
</dbReference>
<dbReference type="CDD" id="cd05353">
    <property type="entry name" value="hydroxyacyl-CoA-like_DH_SDR_c-like"/>
    <property type="match status" value="1"/>
</dbReference>
<feature type="domain" description="Ketoreductase" evidence="11">
    <location>
        <begin position="19"/>
        <end position="205"/>
    </location>
</feature>
<dbReference type="InterPro" id="IPR029069">
    <property type="entry name" value="HotDog_dom_sf"/>
</dbReference>
<dbReference type="InterPro" id="IPR036527">
    <property type="entry name" value="SCP2_sterol-bd_dom_sf"/>
</dbReference>
<dbReference type="Gene3D" id="3.30.1050.10">
    <property type="entry name" value="SCP2 sterol-binding domain"/>
    <property type="match status" value="1"/>
</dbReference>
<sequence>MIDVEYNSVFPDMLRFLGRVVVVTGAGNGLGKEYALAFGARGASVVVNDLGGNTSGDSSQSSRPADEVVKLIQAGGGKAVADYNSVENGKAVIQTAIDNFGRIDILVNNAGILRDKSFVNMTEQDWDLVHRIHLRAAYSLTHAAWPYMRKQQFGRVIFTTSTSGLYGNFGQANYSAAKMGLVGLSNTLSFEGAKYNITCNAIAPTAFSRLTQGLLPSGAEENLKPEFVMPLVLYLCHESCSDTGSLFEVAGGWIGKVRLQKSSGAMVRRANAPMTAEDVRDNWKDIISFAKPLYHLTQTDQVSHIMNVVETISNNDGKQTNDIFTQTFSYTSNQVILYALAVGCSLRQPNSLRFLYENHENFSVLPTFSVIPAQSLSLPIMTSGKLGLEIDLTRVLHGEQYIELYKPLPTSGTMTLKGKIVDVLDKGSGAVIIYDVEMFDETETLISLNQFVIFSVGSGNFGGKKTSENQRPTVAAPKRKADQVCRETTSIDQAALYRLTGDENPLHIDPSFASVAGFSRPILHGLCSFGHAARHVLHTYANDDPTLFKATKVRFNKPVDPGQTIETHMWREGNRIFFESKVPESNQTVLTGGYMDLHKVVLNTNSPGATQESSKSTTTTTTTKSSEVDLKARTAFDEINKRAKSQPDLVKKIGAIIVFDITKDGKAQQSWTIDGKKGSIYEGKPQEGTTAQVTITVDDNDFVDLASGKASAPALFAKGKVKAKGNVMLAQKLSVLFKDQAKL</sequence>
<protein>
    <recommendedName>
        <fullName evidence="9">Peroxisomal multifunctional enzyme type 2</fullName>
    </recommendedName>
</protein>
<evidence type="ECO:0000313" key="13">
    <source>
        <dbReference type="EMBL" id="CAF3536861.1"/>
    </source>
</evidence>
<dbReference type="PRINTS" id="PR00081">
    <property type="entry name" value="GDHRDH"/>
</dbReference>
<dbReference type="UniPathway" id="UPA00659"/>
<evidence type="ECO:0000256" key="6">
    <source>
        <dbReference type="ARBA" id="ARBA00023098"/>
    </source>
</evidence>
<proteinExistence type="inferred from homology"/>
<evidence type="ECO:0000256" key="1">
    <source>
        <dbReference type="ARBA" id="ARBA00004275"/>
    </source>
</evidence>
<dbReference type="Gene3D" id="3.40.50.720">
    <property type="entry name" value="NAD(P)-binding Rossmann-like Domain"/>
    <property type="match status" value="1"/>
</dbReference>
<dbReference type="SUPFAM" id="SSF54637">
    <property type="entry name" value="Thioesterase/thiol ester dehydrase-isomerase"/>
    <property type="match status" value="2"/>
</dbReference>
<evidence type="ECO:0000256" key="3">
    <source>
        <dbReference type="ARBA" id="ARBA00006484"/>
    </source>
</evidence>
<evidence type="ECO:0000256" key="8">
    <source>
        <dbReference type="ARBA" id="ARBA00023239"/>
    </source>
</evidence>
<comment type="pathway">
    <text evidence="2">Lipid metabolism; fatty acid beta-oxidation.</text>
</comment>
<dbReference type="InterPro" id="IPR002347">
    <property type="entry name" value="SDR_fam"/>
</dbReference>
<comment type="subcellular location">
    <subcellularLocation>
        <location evidence="1">Peroxisome</location>
    </subcellularLocation>
</comment>
<dbReference type="Pfam" id="PF00106">
    <property type="entry name" value="adh_short"/>
    <property type="match status" value="1"/>
</dbReference>
<dbReference type="Pfam" id="PF22622">
    <property type="entry name" value="MFE-2_hydrat-2_N"/>
    <property type="match status" value="1"/>
</dbReference>
<keyword evidence="8" id="KW-0456">Lyase</keyword>
<feature type="region of interest" description="Disordered" evidence="10">
    <location>
        <begin position="605"/>
        <end position="626"/>
    </location>
</feature>
<evidence type="ECO:0000256" key="4">
    <source>
        <dbReference type="ARBA" id="ARBA00022832"/>
    </source>
</evidence>
<dbReference type="InterPro" id="IPR054357">
    <property type="entry name" value="MFE-2_N"/>
</dbReference>
<keyword evidence="4" id="KW-0276">Fatty acid metabolism</keyword>
<dbReference type="SMART" id="SM00822">
    <property type="entry name" value="PKS_KR"/>
    <property type="match status" value="1"/>
</dbReference>
<evidence type="ECO:0000256" key="7">
    <source>
        <dbReference type="ARBA" id="ARBA00023140"/>
    </source>
</evidence>